<dbReference type="AlphaFoldDB" id="A0A0C3EU77"/>
<feature type="chain" id="PRO_5002164136" evidence="1">
    <location>
        <begin position="24"/>
        <end position="174"/>
    </location>
</feature>
<gene>
    <name evidence="2" type="ORF">PILCRDRAFT_658025</name>
</gene>
<evidence type="ECO:0000256" key="1">
    <source>
        <dbReference type="SAM" id="SignalP"/>
    </source>
</evidence>
<dbReference type="EMBL" id="KN833039">
    <property type="protein sequence ID" value="KIM76070.1"/>
    <property type="molecule type" value="Genomic_DNA"/>
</dbReference>
<protein>
    <submittedName>
        <fullName evidence="2">Uncharacterized protein</fullName>
    </submittedName>
</protein>
<dbReference type="Proteomes" id="UP000054166">
    <property type="component" value="Unassembled WGS sequence"/>
</dbReference>
<evidence type="ECO:0000313" key="3">
    <source>
        <dbReference type="Proteomes" id="UP000054166"/>
    </source>
</evidence>
<keyword evidence="1" id="KW-0732">Signal</keyword>
<keyword evidence="3" id="KW-1185">Reference proteome</keyword>
<proteinExistence type="predicted"/>
<dbReference type="HOGENOM" id="CLU_1540649_0_0_1"/>
<accession>A0A0C3EU77</accession>
<evidence type="ECO:0000313" key="2">
    <source>
        <dbReference type="EMBL" id="KIM76070.1"/>
    </source>
</evidence>
<reference evidence="2 3" key="1">
    <citation type="submission" date="2014-04" db="EMBL/GenBank/DDBJ databases">
        <authorList>
            <consortium name="DOE Joint Genome Institute"/>
            <person name="Kuo A."/>
            <person name="Tarkka M."/>
            <person name="Buscot F."/>
            <person name="Kohler A."/>
            <person name="Nagy L.G."/>
            <person name="Floudas D."/>
            <person name="Copeland A."/>
            <person name="Barry K.W."/>
            <person name="Cichocki N."/>
            <person name="Veneault-Fourrey C."/>
            <person name="LaButti K."/>
            <person name="Lindquist E.A."/>
            <person name="Lipzen A."/>
            <person name="Lundell T."/>
            <person name="Morin E."/>
            <person name="Murat C."/>
            <person name="Sun H."/>
            <person name="Tunlid A."/>
            <person name="Henrissat B."/>
            <person name="Grigoriev I.V."/>
            <person name="Hibbett D.S."/>
            <person name="Martin F."/>
            <person name="Nordberg H.P."/>
            <person name="Cantor M.N."/>
            <person name="Hua S.X."/>
        </authorList>
    </citation>
    <scope>NUCLEOTIDE SEQUENCE [LARGE SCALE GENOMIC DNA]</scope>
    <source>
        <strain evidence="2 3">F 1598</strain>
    </source>
</reference>
<name>A0A0C3EU77_PILCF</name>
<organism evidence="2 3">
    <name type="scientific">Piloderma croceum (strain F 1598)</name>
    <dbReference type="NCBI Taxonomy" id="765440"/>
    <lineage>
        <taxon>Eukaryota</taxon>
        <taxon>Fungi</taxon>
        <taxon>Dikarya</taxon>
        <taxon>Basidiomycota</taxon>
        <taxon>Agaricomycotina</taxon>
        <taxon>Agaricomycetes</taxon>
        <taxon>Agaricomycetidae</taxon>
        <taxon>Atheliales</taxon>
        <taxon>Atheliaceae</taxon>
        <taxon>Piloderma</taxon>
    </lineage>
</organism>
<feature type="signal peptide" evidence="1">
    <location>
        <begin position="1"/>
        <end position="23"/>
    </location>
</feature>
<dbReference type="InParanoid" id="A0A0C3EU77"/>
<sequence>MRSQLIMLALGAIAAVAVPVSNCSDCDETGSANNTDALIQNLVTDFVAFNNATAELASAVVGLGGANSEAIKLALDELIQAATELATDAQVLNSQGSPDPTDPTALAGHLIIQDIANFSIANAHLSATLAGPNGVDNQTVTAVLDNAISSIIKLADDTVEVNVRRGQGNITNNA</sequence>
<reference evidence="3" key="2">
    <citation type="submission" date="2015-01" db="EMBL/GenBank/DDBJ databases">
        <title>Evolutionary Origins and Diversification of the Mycorrhizal Mutualists.</title>
        <authorList>
            <consortium name="DOE Joint Genome Institute"/>
            <consortium name="Mycorrhizal Genomics Consortium"/>
            <person name="Kohler A."/>
            <person name="Kuo A."/>
            <person name="Nagy L.G."/>
            <person name="Floudas D."/>
            <person name="Copeland A."/>
            <person name="Barry K.W."/>
            <person name="Cichocki N."/>
            <person name="Veneault-Fourrey C."/>
            <person name="LaButti K."/>
            <person name="Lindquist E.A."/>
            <person name="Lipzen A."/>
            <person name="Lundell T."/>
            <person name="Morin E."/>
            <person name="Murat C."/>
            <person name="Riley R."/>
            <person name="Ohm R."/>
            <person name="Sun H."/>
            <person name="Tunlid A."/>
            <person name="Henrissat B."/>
            <person name="Grigoriev I.V."/>
            <person name="Hibbett D.S."/>
            <person name="Martin F."/>
        </authorList>
    </citation>
    <scope>NUCLEOTIDE SEQUENCE [LARGE SCALE GENOMIC DNA]</scope>
    <source>
        <strain evidence="3">F 1598</strain>
    </source>
</reference>